<keyword evidence="3" id="KW-1185">Reference proteome</keyword>
<name>A0ABT7HJI1_9FUSO</name>
<dbReference type="Proteomes" id="UP001225134">
    <property type="component" value="Unassembled WGS sequence"/>
</dbReference>
<feature type="region of interest" description="Disordered" evidence="1">
    <location>
        <begin position="1"/>
        <end position="42"/>
    </location>
</feature>
<dbReference type="RefSeq" id="WP_285152961.1">
    <property type="nucleotide sequence ID" value="NZ_JASSPP010000005.1"/>
</dbReference>
<evidence type="ECO:0000256" key="1">
    <source>
        <dbReference type="SAM" id="MobiDB-lite"/>
    </source>
</evidence>
<sequence>MLKFYENPENQDDKKDNNNDDDFDFKKGVEELREKEERKDRH</sequence>
<gene>
    <name evidence="2" type="ORF">QQA45_04060</name>
</gene>
<protein>
    <submittedName>
        <fullName evidence="2">Uncharacterized protein</fullName>
    </submittedName>
</protein>
<proteinExistence type="predicted"/>
<organism evidence="2 3">
    <name type="scientific">Sneathia sanguinegens</name>
    <dbReference type="NCBI Taxonomy" id="40543"/>
    <lineage>
        <taxon>Bacteria</taxon>
        <taxon>Fusobacteriati</taxon>
        <taxon>Fusobacteriota</taxon>
        <taxon>Fusobacteriia</taxon>
        <taxon>Fusobacteriales</taxon>
        <taxon>Leptotrichiaceae</taxon>
        <taxon>Sneathia</taxon>
    </lineage>
</organism>
<accession>A0ABT7HJI1</accession>
<evidence type="ECO:0000313" key="2">
    <source>
        <dbReference type="EMBL" id="MDK9580687.1"/>
    </source>
</evidence>
<evidence type="ECO:0000313" key="3">
    <source>
        <dbReference type="Proteomes" id="UP001225134"/>
    </source>
</evidence>
<reference evidence="2 3" key="1">
    <citation type="submission" date="2023-06" db="EMBL/GenBank/DDBJ databases">
        <title>Antibody response to the Sneathia vaginalis cytopathogenic toxin A during pregnancy.</title>
        <authorList>
            <person name="Mccoy Z.T."/>
            <person name="Serrano M.G."/>
            <person name="Spaine K."/>
            <person name="Edwards D.J."/>
            <person name="Buck G.A."/>
            <person name="Jefferson K."/>
        </authorList>
    </citation>
    <scope>NUCLEOTIDE SEQUENCE [LARGE SCALE GENOMIC DNA]</scope>
    <source>
        <strain evidence="2 3">CCUG 42621</strain>
    </source>
</reference>
<feature type="compositionally biased region" description="Basic and acidic residues" evidence="1">
    <location>
        <begin position="11"/>
        <end position="42"/>
    </location>
</feature>
<comment type="caution">
    <text evidence="2">The sequence shown here is derived from an EMBL/GenBank/DDBJ whole genome shotgun (WGS) entry which is preliminary data.</text>
</comment>
<dbReference type="EMBL" id="JASSPP010000005">
    <property type="protein sequence ID" value="MDK9580687.1"/>
    <property type="molecule type" value="Genomic_DNA"/>
</dbReference>